<sequence length="274" mass="31737">MVFFTCNGCGESLKKNKVDKHASGCRNCEYLTCIDCSKDFWGDDYKSHTSCISEVEKYSASGFKAKPNKGEEKQKDWIKRIEQASVSCGSSNPKVKELLEKLQEYSNIPRKRGKFLNFLKNSLKIRDSKLTEDVWEIFSSANKPAVLETKENVKSIEEEPLQKKKSKKRKHEENGEETAAKKSYVETEDQDENLTVQTENAKKFPWNKTIRLCLKNSPDKEMSIKKLRKKVLAEYSTYEADQRIKSENDLKVLFLKKVNKNPKFIVAKDRVRLK</sequence>
<dbReference type="FunFam" id="1.10.10.2100:FF:000002">
    <property type="entry name" value="cell growth-regulating nucleolar protein-like"/>
    <property type="match status" value="1"/>
</dbReference>
<feature type="domain" description="Zinc finger C2H2 LYAR-type" evidence="12">
    <location>
        <begin position="31"/>
        <end position="58"/>
    </location>
</feature>
<evidence type="ECO:0000256" key="9">
    <source>
        <dbReference type="ARBA" id="ARBA00069216"/>
    </source>
</evidence>
<dbReference type="Pfam" id="PF08790">
    <property type="entry name" value="zf-LYAR"/>
    <property type="match status" value="1"/>
</dbReference>
<evidence type="ECO:0000256" key="4">
    <source>
        <dbReference type="ARBA" id="ARBA00022771"/>
    </source>
</evidence>
<gene>
    <name evidence="14" type="primary">Lyar</name>
</gene>
<dbReference type="PANTHER" id="PTHR13100:SF10">
    <property type="entry name" value="CELL GROWTH-REGULATING NUCLEOLAR PROTEIN"/>
    <property type="match status" value="1"/>
</dbReference>
<evidence type="ECO:0000256" key="11">
    <source>
        <dbReference type="SAM" id="MobiDB-lite"/>
    </source>
</evidence>
<name>A0A6F9DK46_9ASCI</name>
<keyword evidence="7" id="KW-0539">Nucleus</keyword>
<keyword evidence="5" id="KW-0862">Zinc</keyword>
<dbReference type="PROSITE" id="PS51804">
    <property type="entry name" value="ZF_C2HC_LYAR"/>
    <property type="match status" value="2"/>
</dbReference>
<keyword evidence="3" id="KW-0677">Repeat</keyword>
<evidence type="ECO:0000259" key="13">
    <source>
        <dbReference type="Pfam" id="PF25879"/>
    </source>
</evidence>
<evidence type="ECO:0000256" key="8">
    <source>
        <dbReference type="ARBA" id="ARBA00063961"/>
    </source>
</evidence>
<dbReference type="GO" id="GO:0008270">
    <property type="term" value="F:zinc ion binding"/>
    <property type="evidence" value="ECO:0007669"/>
    <property type="project" value="UniProtKB-KW"/>
</dbReference>
<evidence type="ECO:0000256" key="7">
    <source>
        <dbReference type="ARBA" id="ARBA00023242"/>
    </source>
</evidence>
<dbReference type="FunFam" id="3.30.1490.490:FF:000001">
    <property type="entry name" value="cell growth-regulating nucleolar protein-like"/>
    <property type="match status" value="1"/>
</dbReference>
<evidence type="ECO:0000256" key="1">
    <source>
        <dbReference type="ARBA" id="ARBA00004123"/>
    </source>
</evidence>
<comment type="subcellular location">
    <subcellularLocation>
        <location evidence="1">Nucleus</location>
    </subcellularLocation>
</comment>
<evidence type="ECO:0000256" key="5">
    <source>
        <dbReference type="ARBA" id="ARBA00022833"/>
    </source>
</evidence>
<evidence type="ECO:0000313" key="14">
    <source>
        <dbReference type="EMBL" id="CAB3263571.1"/>
    </source>
</evidence>
<dbReference type="GO" id="GO:0005730">
    <property type="term" value="C:nucleolus"/>
    <property type="evidence" value="ECO:0007669"/>
    <property type="project" value="TreeGrafter"/>
</dbReference>
<feature type="domain" description="Cell growth-regulating nucleolar protein-like winged helix" evidence="13">
    <location>
        <begin position="202"/>
        <end position="273"/>
    </location>
</feature>
<keyword evidence="2" id="KW-0479">Metal-binding</keyword>
<keyword evidence="4 10" id="KW-0863">Zinc-finger</keyword>
<dbReference type="AlphaFoldDB" id="A0A6F9DK46"/>
<dbReference type="Gene3D" id="1.10.10.2100">
    <property type="match status" value="1"/>
</dbReference>
<dbReference type="Pfam" id="PF25879">
    <property type="entry name" value="WHD_LYAR"/>
    <property type="match status" value="1"/>
</dbReference>
<evidence type="ECO:0000259" key="12">
    <source>
        <dbReference type="Pfam" id="PF08790"/>
    </source>
</evidence>
<evidence type="ECO:0000256" key="6">
    <source>
        <dbReference type="ARBA" id="ARBA00023054"/>
    </source>
</evidence>
<dbReference type="InterPro" id="IPR036236">
    <property type="entry name" value="Znf_C2H2_sf"/>
</dbReference>
<dbReference type="InterPro" id="IPR058719">
    <property type="entry name" value="WHD_LYAR"/>
</dbReference>
<feature type="region of interest" description="Disordered" evidence="11">
    <location>
        <begin position="158"/>
        <end position="192"/>
    </location>
</feature>
<proteinExistence type="evidence at transcript level"/>
<reference evidence="14" key="1">
    <citation type="submission" date="2020-04" db="EMBL/GenBank/DDBJ databases">
        <authorList>
            <person name="Neveu A P."/>
        </authorList>
    </citation>
    <scope>NUCLEOTIDE SEQUENCE</scope>
    <source>
        <tissue evidence="14">Whole embryo</tissue>
    </source>
</reference>
<dbReference type="EMBL" id="LR787709">
    <property type="protein sequence ID" value="CAB3263571.1"/>
    <property type="molecule type" value="mRNA"/>
</dbReference>
<protein>
    <recommendedName>
        <fullName evidence="9">Cell growth-regulating nucleolar protein</fullName>
    </recommendedName>
</protein>
<dbReference type="PANTHER" id="PTHR13100">
    <property type="entry name" value="CELL GROWTH-REGULATING NUCLEOLAR PROTEIN LYAR"/>
    <property type="match status" value="1"/>
</dbReference>
<dbReference type="SUPFAM" id="SSF57667">
    <property type="entry name" value="beta-beta-alpha zinc fingers"/>
    <property type="match status" value="2"/>
</dbReference>
<evidence type="ECO:0000256" key="10">
    <source>
        <dbReference type="PROSITE-ProRule" id="PRU01145"/>
    </source>
</evidence>
<organism evidence="14">
    <name type="scientific">Phallusia mammillata</name>
    <dbReference type="NCBI Taxonomy" id="59560"/>
    <lineage>
        <taxon>Eukaryota</taxon>
        <taxon>Metazoa</taxon>
        <taxon>Chordata</taxon>
        <taxon>Tunicata</taxon>
        <taxon>Ascidiacea</taxon>
        <taxon>Phlebobranchia</taxon>
        <taxon>Ascidiidae</taxon>
        <taxon>Phallusia</taxon>
    </lineage>
</organism>
<evidence type="ECO:0000256" key="2">
    <source>
        <dbReference type="ARBA" id="ARBA00022723"/>
    </source>
</evidence>
<comment type="subunit">
    <text evidence="8">Interacts with PRMT5; this interaction is direct. Interacts with GNL2 and RPL23A. Interacts with nucleolin/NCL; this interaction is direct. Interacts with phosphorylated IRF3; this interaction impairs IRF3 DNA-binding activity.</text>
</comment>
<dbReference type="InterPro" id="IPR039999">
    <property type="entry name" value="LYAR"/>
</dbReference>
<accession>A0A6F9DK46</accession>
<dbReference type="InterPro" id="IPR014898">
    <property type="entry name" value="Znf_C2H2_LYAR"/>
</dbReference>
<keyword evidence="6" id="KW-0175">Coiled coil</keyword>
<dbReference type="Gene3D" id="3.30.1490.490">
    <property type="match status" value="1"/>
</dbReference>
<evidence type="ECO:0000256" key="3">
    <source>
        <dbReference type="ARBA" id="ARBA00022737"/>
    </source>
</evidence>
<dbReference type="GO" id="GO:0000122">
    <property type="term" value="P:negative regulation of transcription by RNA polymerase II"/>
    <property type="evidence" value="ECO:0007669"/>
    <property type="project" value="UniProtKB-ARBA"/>
</dbReference>
<dbReference type="GO" id="GO:0006364">
    <property type="term" value="P:rRNA processing"/>
    <property type="evidence" value="ECO:0007669"/>
    <property type="project" value="TreeGrafter"/>
</dbReference>
<dbReference type="GO" id="GO:0003677">
    <property type="term" value="F:DNA binding"/>
    <property type="evidence" value="ECO:0007669"/>
    <property type="project" value="InterPro"/>
</dbReference>